<accession>A0A085MF12</accession>
<sequence length="93" mass="10248">MIVHLPFTVNALSDCKRYYNKGVFRSVVDAVQITVAVSESKSNGLFELLSYVSKGAIQLRCNCAAVSNSSISSVYAFMYVTLFKQSPNNDIRA</sequence>
<evidence type="ECO:0000313" key="1">
    <source>
        <dbReference type="EMBL" id="KFD55808.1"/>
    </source>
</evidence>
<gene>
    <name evidence="1" type="ORF">M513_03247</name>
</gene>
<keyword evidence="2" id="KW-1185">Reference proteome</keyword>
<reference evidence="1 2" key="1">
    <citation type="journal article" date="2014" name="Nat. Genet.">
        <title>Genome and transcriptome of the porcine whipworm Trichuris suis.</title>
        <authorList>
            <person name="Jex A.R."/>
            <person name="Nejsum P."/>
            <person name="Schwarz E.M."/>
            <person name="Hu L."/>
            <person name="Young N.D."/>
            <person name="Hall R.S."/>
            <person name="Korhonen P.K."/>
            <person name="Liao S."/>
            <person name="Thamsborg S."/>
            <person name="Xia J."/>
            <person name="Xu P."/>
            <person name="Wang S."/>
            <person name="Scheerlinck J.P."/>
            <person name="Hofmann A."/>
            <person name="Sternberg P.W."/>
            <person name="Wang J."/>
            <person name="Gasser R.B."/>
        </authorList>
    </citation>
    <scope>NUCLEOTIDE SEQUENCE [LARGE SCALE GENOMIC DNA]</scope>
    <source>
        <strain evidence="1">DCEP-RM93M</strain>
    </source>
</reference>
<dbReference type="EMBL" id="KL363197">
    <property type="protein sequence ID" value="KFD55808.1"/>
    <property type="molecule type" value="Genomic_DNA"/>
</dbReference>
<dbReference type="AlphaFoldDB" id="A0A085MF12"/>
<proteinExistence type="predicted"/>
<protein>
    <submittedName>
        <fullName evidence="1">Uncharacterized protein</fullName>
    </submittedName>
</protein>
<dbReference type="Proteomes" id="UP000030764">
    <property type="component" value="Unassembled WGS sequence"/>
</dbReference>
<name>A0A085MF12_9BILA</name>
<evidence type="ECO:0000313" key="2">
    <source>
        <dbReference type="Proteomes" id="UP000030764"/>
    </source>
</evidence>
<organism evidence="1 2">
    <name type="scientific">Trichuris suis</name>
    <name type="common">pig whipworm</name>
    <dbReference type="NCBI Taxonomy" id="68888"/>
    <lineage>
        <taxon>Eukaryota</taxon>
        <taxon>Metazoa</taxon>
        <taxon>Ecdysozoa</taxon>
        <taxon>Nematoda</taxon>
        <taxon>Enoplea</taxon>
        <taxon>Dorylaimia</taxon>
        <taxon>Trichinellida</taxon>
        <taxon>Trichuridae</taxon>
        <taxon>Trichuris</taxon>
    </lineage>
</organism>